<comment type="caution">
    <text evidence="2">The sequence shown here is derived from an EMBL/GenBank/DDBJ whole genome shotgun (WGS) entry which is preliminary data.</text>
</comment>
<evidence type="ECO:0000313" key="2">
    <source>
        <dbReference type="EMBL" id="KAG5460355.1"/>
    </source>
</evidence>
<dbReference type="EMBL" id="JAEFCI010005340">
    <property type="protein sequence ID" value="KAG5460355.1"/>
    <property type="molecule type" value="Genomic_DNA"/>
</dbReference>
<protein>
    <submittedName>
        <fullName evidence="2">Uncharacterized protein</fullName>
    </submittedName>
</protein>
<name>A0A8H8DJ95_9FUNG</name>
<dbReference type="AlphaFoldDB" id="A0A8H8DJ95"/>
<evidence type="ECO:0000256" key="1">
    <source>
        <dbReference type="SAM" id="MobiDB-lite"/>
    </source>
</evidence>
<dbReference type="Proteomes" id="UP000673691">
    <property type="component" value="Unassembled WGS sequence"/>
</dbReference>
<proteinExistence type="predicted"/>
<keyword evidence="3" id="KW-1185">Reference proteome</keyword>
<sequence>NLFFFRRANLLFFATCESPFFCDLRIVFFPDGRIFLLRAYLPLTLFLGAARDLRKKKREMSTGTRSKTFIEPPGRKISAVPHKKSPHPHSRRARALQSVHLLLEIRQNASNVIDRELSSDRLCSQP</sequence>
<gene>
    <name evidence="2" type="ORF">BJ554DRAFT_7607</name>
</gene>
<evidence type="ECO:0000313" key="3">
    <source>
        <dbReference type="Proteomes" id="UP000673691"/>
    </source>
</evidence>
<feature type="region of interest" description="Disordered" evidence="1">
    <location>
        <begin position="55"/>
        <end position="94"/>
    </location>
</feature>
<organism evidence="2 3">
    <name type="scientific">Olpidium bornovanus</name>
    <dbReference type="NCBI Taxonomy" id="278681"/>
    <lineage>
        <taxon>Eukaryota</taxon>
        <taxon>Fungi</taxon>
        <taxon>Fungi incertae sedis</taxon>
        <taxon>Olpidiomycota</taxon>
        <taxon>Olpidiomycotina</taxon>
        <taxon>Olpidiomycetes</taxon>
        <taxon>Olpidiales</taxon>
        <taxon>Olpidiaceae</taxon>
        <taxon>Olpidium</taxon>
    </lineage>
</organism>
<feature type="non-terminal residue" evidence="2">
    <location>
        <position position="1"/>
    </location>
</feature>
<reference evidence="2 3" key="1">
    <citation type="journal article" name="Sci. Rep.">
        <title>Genome-scale phylogenetic analyses confirm Olpidium as the closest living zoosporic fungus to the non-flagellated, terrestrial fungi.</title>
        <authorList>
            <person name="Chang Y."/>
            <person name="Rochon D."/>
            <person name="Sekimoto S."/>
            <person name="Wang Y."/>
            <person name="Chovatia M."/>
            <person name="Sandor L."/>
            <person name="Salamov A."/>
            <person name="Grigoriev I.V."/>
            <person name="Stajich J.E."/>
            <person name="Spatafora J.W."/>
        </authorList>
    </citation>
    <scope>NUCLEOTIDE SEQUENCE [LARGE SCALE GENOMIC DNA]</scope>
    <source>
        <strain evidence="2">S191</strain>
    </source>
</reference>
<feature type="compositionally biased region" description="Basic residues" evidence="1">
    <location>
        <begin position="81"/>
        <end position="94"/>
    </location>
</feature>
<accession>A0A8H8DJ95</accession>